<feature type="compositionally biased region" description="Basic and acidic residues" evidence="3">
    <location>
        <begin position="151"/>
        <end position="161"/>
    </location>
</feature>
<dbReference type="GO" id="GO:0009295">
    <property type="term" value="C:nucleoid"/>
    <property type="evidence" value="ECO:0007669"/>
    <property type="project" value="TreeGrafter"/>
</dbReference>
<feature type="compositionally biased region" description="Basic and acidic residues" evidence="3">
    <location>
        <begin position="120"/>
        <end position="143"/>
    </location>
</feature>
<dbReference type="GO" id="GO:0006260">
    <property type="term" value="P:DNA replication"/>
    <property type="evidence" value="ECO:0007669"/>
    <property type="project" value="InterPro"/>
</dbReference>
<dbReference type="PIRSF" id="PIRSF002070">
    <property type="entry name" value="SSB"/>
    <property type="match status" value="1"/>
</dbReference>
<dbReference type="Proteomes" id="UP000289497">
    <property type="component" value="Chromosome"/>
</dbReference>
<evidence type="ECO:0000256" key="3">
    <source>
        <dbReference type="SAM" id="MobiDB-lite"/>
    </source>
</evidence>
<reference evidence="4 5" key="1">
    <citation type="submission" date="2019-01" db="EMBL/GenBank/DDBJ databases">
        <authorList>
            <consortium name="Pathogen Informatics"/>
        </authorList>
    </citation>
    <scope>NUCLEOTIDE SEQUENCE [LARGE SCALE GENOMIC DNA]</scope>
    <source>
        <strain evidence="4 5">NCTC10179</strain>
    </source>
</reference>
<dbReference type="PROSITE" id="PS50935">
    <property type="entry name" value="SSB"/>
    <property type="match status" value="1"/>
</dbReference>
<dbReference type="AlphaFoldDB" id="A0A449B5G7"/>
<dbReference type="PANTHER" id="PTHR10302">
    <property type="entry name" value="SINGLE-STRANDED DNA-BINDING PROTEIN"/>
    <property type="match status" value="1"/>
</dbReference>
<proteinExistence type="predicted"/>
<gene>
    <name evidence="4" type="primary">ssb_1</name>
    <name evidence="4" type="ORF">NCTC10179_00003</name>
</gene>
<dbReference type="SUPFAM" id="SSF50249">
    <property type="entry name" value="Nucleic acid-binding proteins"/>
    <property type="match status" value="1"/>
</dbReference>
<keyword evidence="5" id="KW-1185">Reference proteome</keyword>
<dbReference type="PANTHER" id="PTHR10302:SF0">
    <property type="entry name" value="SINGLE-STRANDED DNA-BINDING PROTEIN, MITOCHONDRIAL"/>
    <property type="match status" value="1"/>
</dbReference>
<feature type="region of interest" description="Disordered" evidence="3">
    <location>
        <begin position="120"/>
        <end position="161"/>
    </location>
</feature>
<evidence type="ECO:0000313" key="4">
    <source>
        <dbReference type="EMBL" id="VEU75847.1"/>
    </source>
</evidence>
<protein>
    <recommendedName>
        <fullName evidence="2">Single-stranded DNA-binding protein</fullName>
    </recommendedName>
</protein>
<dbReference type="GO" id="GO:0003697">
    <property type="term" value="F:single-stranded DNA binding"/>
    <property type="evidence" value="ECO:0007669"/>
    <property type="project" value="InterPro"/>
</dbReference>
<sequence length="161" mass="18966">MNKIILSGRVNLMKFQLKPVNENENRKLLTFSLVHSDFNKKDNESEPMYFNCIVFGSTAELMTKHFQNGDPILINGSLNSYKGKDNKFYTTVVVEEFDFMETKTQKDFRKARKEELLATKKEPNKESVHSEEEFLEESKRISDDVSNSFEENSKEDWEWDM</sequence>
<name>A0A449B5G7_9BACT</name>
<dbReference type="Gene3D" id="2.40.50.140">
    <property type="entry name" value="Nucleic acid-binding proteins"/>
    <property type="match status" value="1"/>
</dbReference>
<evidence type="ECO:0000256" key="1">
    <source>
        <dbReference type="ARBA" id="ARBA00023125"/>
    </source>
</evidence>
<dbReference type="InterPro" id="IPR012340">
    <property type="entry name" value="NA-bd_OB-fold"/>
</dbReference>
<dbReference type="CDD" id="cd04496">
    <property type="entry name" value="SSB_OBF"/>
    <property type="match status" value="1"/>
</dbReference>
<evidence type="ECO:0000256" key="2">
    <source>
        <dbReference type="PIRNR" id="PIRNR002070"/>
    </source>
</evidence>
<dbReference type="EMBL" id="LR215039">
    <property type="protein sequence ID" value="VEU75847.1"/>
    <property type="molecule type" value="Genomic_DNA"/>
</dbReference>
<accession>A0A449B5G7</accession>
<dbReference type="KEGG" id="mcou:NCTC10179_00003"/>
<dbReference type="InterPro" id="IPR011344">
    <property type="entry name" value="ssDNA-bd"/>
</dbReference>
<evidence type="ECO:0000313" key="5">
    <source>
        <dbReference type="Proteomes" id="UP000289497"/>
    </source>
</evidence>
<dbReference type="RefSeq" id="WP_165163188.1">
    <property type="nucleotide sequence ID" value="NZ_LR215039.1"/>
</dbReference>
<dbReference type="Pfam" id="PF00436">
    <property type="entry name" value="SSB"/>
    <property type="match status" value="1"/>
</dbReference>
<keyword evidence="1 2" id="KW-0238">DNA-binding</keyword>
<dbReference type="InterPro" id="IPR000424">
    <property type="entry name" value="Primosome_PriB/ssb"/>
</dbReference>
<organism evidence="4 5">
    <name type="scientific">Mycoplasmopsis columboralis</name>
    <dbReference type="NCBI Taxonomy" id="171282"/>
    <lineage>
        <taxon>Bacteria</taxon>
        <taxon>Bacillati</taxon>
        <taxon>Mycoplasmatota</taxon>
        <taxon>Mycoplasmoidales</taxon>
        <taxon>Metamycoplasmataceae</taxon>
        <taxon>Mycoplasmopsis</taxon>
    </lineage>
</organism>